<dbReference type="InterPro" id="IPR013762">
    <property type="entry name" value="Integrase-like_cat_sf"/>
</dbReference>
<gene>
    <name evidence="8" type="ORF">GH975_01950</name>
</gene>
<evidence type="ECO:0000259" key="7">
    <source>
        <dbReference type="PROSITE" id="PS51900"/>
    </source>
</evidence>
<reference evidence="8 9" key="1">
    <citation type="submission" date="2019-11" db="EMBL/GenBank/DDBJ databases">
        <authorList>
            <person name="Khan S.A."/>
            <person name="Jeon C.O."/>
            <person name="Chun B.H."/>
        </authorList>
    </citation>
    <scope>NUCLEOTIDE SEQUENCE [LARGE SCALE GENOMIC DNA]</scope>
    <source>
        <strain evidence="8 9">IMCC 1097</strain>
    </source>
</reference>
<dbReference type="InterPro" id="IPR046668">
    <property type="entry name" value="DUF6538"/>
</dbReference>
<feature type="domain" description="Tyr recombinase" evidence="6">
    <location>
        <begin position="193"/>
        <end position="373"/>
    </location>
</feature>
<sequence length="386" mass="42917">MQYTNPKYTYLKSGVYYFSKQVPSDLRHYYAKRRIVLCLKTKTRIHALQSSKAVLAKLEDYWLKLRIKDLDVPASHLLNDSLSVTAGMPTMEDALSLYLDTKGVGRSALFYQSARRNVAYLNKATGVKSLDKYSTADATQFRGWLIQEQGLSTSSVSRVFSSVKAIANFAISELGLSIKNPFNGIYIPPSDAKKRHAIGLNDIRKIQRECLHVDDDLRHLVALISDTGLRLAEAVGLHKTDIRLDGPVPFVSVCNHPWRPLKTPTSSRSIPLVGVALRAVQRIMETPSDYCFPRYTGPTTCNSNSASAALNKWVKQVAGNDCVLHAFRHSFRDRLRAISTPVDMIDQLGGWAVQSIGQGYGDGYDLELTHCQLERALVGQPPSTAT</sequence>
<dbReference type="AlphaFoldDB" id="A0A5Q2Q8I9"/>
<evidence type="ECO:0000256" key="1">
    <source>
        <dbReference type="ARBA" id="ARBA00008857"/>
    </source>
</evidence>
<dbReference type="OrthoDB" id="9784724at2"/>
<dbReference type="GO" id="GO:0015074">
    <property type="term" value="P:DNA integration"/>
    <property type="evidence" value="ECO:0007669"/>
    <property type="project" value="UniProtKB-KW"/>
</dbReference>
<dbReference type="EMBL" id="CP045871">
    <property type="protein sequence ID" value="QGG79393.1"/>
    <property type="molecule type" value="Genomic_DNA"/>
</dbReference>
<dbReference type="Pfam" id="PF00589">
    <property type="entry name" value="Phage_integrase"/>
    <property type="match status" value="1"/>
</dbReference>
<dbReference type="InterPro" id="IPR050090">
    <property type="entry name" value="Tyrosine_recombinase_XerCD"/>
</dbReference>
<dbReference type="Gene3D" id="1.10.150.130">
    <property type="match status" value="1"/>
</dbReference>
<dbReference type="InterPro" id="IPR044068">
    <property type="entry name" value="CB"/>
</dbReference>
<dbReference type="PROSITE" id="PS51900">
    <property type="entry name" value="CB"/>
    <property type="match status" value="1"/>
</dbReference>
<dbReference type="RefSeq" id="WP_153712897.1">
    <property type="nucleotide sequence ID" value="NZ_CP045871.1"/>
</dbReference>
<dbReference type="InterPro" id="IPR010998">
    <property type="entry name" value="Integrase_recombinase_N"/>
</dbReference>
<accession>A0A5Q2Q8I9</accession>
<proteinExistence type="inferred from homology"/>
<keyword evidence="4" id="KW-0233">DNA recombination</keyword>
<dbReference type="GO" id="GO:0006310">
    <property type="term" value="P:DNA recombination"/>
    <property type="evidence" value="ECO:0007669"/>
    <property type="project" value="UniProtKB-KW"/>
</dbReference>
<evidence type="ECO:0000259" key="6">
    <source>
        <dbReference type="PROSITE" id="PS51898"/>
    </source>
</evidence>
<name>A0A5Q2Q8I9_9GAMM</name>
<dbReference type="PROSITE" id="PS51898">
    <property type="entry name" value="TYR_RECOMBINASE"/>
    <property type="match status" value="1"/>
</dbReference>
<dbReference type="Proteomes" id="UP000388235">
    <property type="component" value="Chromosome"/>
</dbReference>
<keyword evidence="9" id="KW-1185">Reference proteome</keyword>
<evidence type="ECO:0000256" key="5">
    <source>
        <dbReference type="PROSITE-ProRule" id="PRU01248"/>
    </source>
</evidence>
<feature type="domain" description="Core-binding (CB)" evidence="7">
    <location>
        <begin position="89"/>
        <end position="171"/>
    </location>
</feature>
<evidence type="ECO:0000313" key="9">
    <source>
        <dbReference type="Proteomes" id="UP000388235"/>
    </source>
</evidence>
<keyword evidence="3 5" id="KW-0238">DNA-binding</keyword>
<dbReference type="SUPFAM" id="SSF56349">
    <property type="entry name" value="DNA breaking-rejoining enzymes"/>
    <property type="match status" value="1"/>
</dbReference>
<dbReference type="InterPro" id="IPR002104">
    <property type="entry name" value="Integrase_catalytic"/>
</dbReference>
<evidence type="ECO:0000256" key="4">
    <source>
        <dbReference type="ARBA" id="ARBA00023172"/>
    </source>
</evidence>
<dbReference type="Gene3D" id="1.10.443.10">
    <property type="entry name" value="Intergrase catalytic core"/>
    <property type="match status" value="1"/>
</dbReference>
<dbReference type="PANTHER" id="PTHR30349:SF64">
    <property type="entry name" value="PROPHAGE INTEGRASE INTD-RELATED"/>
    <property type="match status" value="1"/>
</dbReference>
<dbReference type="InterPro" id="IPR011010">
    <property type="entry name" value="DNA_brk_join_enz"/>
</dbReference>
<organism evidence="8 9">
    <name type="scientific">Litorivicinus lipolyticus</name>
    <dbReference type="NCBI Taxonomy" id="418701"/>
    <lineage>
        <taxon>Bacteria</taxon>
        <taxon>Pseudomonadati</taxon>
        <taxon>Pseudomonadota</taxon>
        <taxon>Gammaproteobacteria</taxon>
        <taxon>Oceanospirillales</taxon>
        <taxon>Litorivicinaceae</taxon>
        <taxon>Litorivicinus</taxon>
    </lineage>
</organism>
<evidence type="ECO:0000313" key="8">
    <source>
        <dbReference type="EMBL" id="QGG79393.1"/>
    </source>
</evidence>
<dbReference type="KEGG" id="llp:GH975_01950"/>
<dbReference type="Pfam" id="PF20172">
    <property type="entry name" value="DUF6538"/>
    <property type="match status" value="1"/>
</dbReference>
<comment type="similarity">
    <text evidence="1">Belongs to the 'phage' integrase family.</text>
</comment>
<dbReference type="PANTHER" id="PTHR30349">
    <property type="entry name" value="PHAGE INTEGRASE-RELATED"/>
    <property type="match status" value="1"/>
</dbReference>
<keyword evidence="2" id="KW-0229">DNA integration</keyword>
<evidence type="ECO:0000256" key="2">
    <source>
        <dbReference type="ARBA" id="ARBA00022908"/>
    </source>
</evidence>
<dbReference type="GO" id="GO:0003677">
    <property type="term" value="F:DNA binding"/>
    <property type="evidence" value="ECO:0007669"/>
    <property type="project" value="UniProtKB-UniRule"/>
</dbReference>
<evidence type="ECO:0000256" key="3">
    <source>
        <dbReference type="ARBA" id="ARBA00023125"/>
    </source>
</evidence>
<protein>
    <submittedName>
        <fullName evidence="8">Tyrosine-type recombinase/integrase</fullName>
    </submittedName>
</protein>